<dbReference type="Gene3D" id="3.40.1800.10">
    <property type="entry name" value="His-Me finger endonucleases"/>
    <property type="match status" value="1"/>
</dbReference>
<organism evidence="2 3">
    <name type="scientific">Yersinia phage vB_YpP_T3</name>
    <dbReference type="NCBI Taxonomy" id="2736204"/>
    <lineage>
        <taxon>Viruses</taxon>
        <taxon>Duplodnaviria</taxon>
        <taxon>Heunggongvirae</taxon>
        <taxon>Uroviricota</taxon>
        <taxon>Caudoviricetes</taxon>
        <taxon>Autographivirales</taxon>
        <taxon>Autotranscriptaviridae</taxon>
        <taxon>Studiervirinae</taxon>
        <taxon>Berlinvirus</taxon>
        <taxon>Berlinvirus Yepf</taxon>
    </lineage>
</organism>
<evidence type="ECO:0008006" key="4">
    <source>
        <dbReference type="Google" id="ProtNLM"/>
    </source>
</evidence>
<dbReference type="Pfam" id="PF02945">
    <property type="entry name" value="Endonuclease_7"/>
    <property type="match status" value="1"/>
</dbReference>
<dbReference type="InterPro" id="IPR038563">
    <property type="entry name" value="Endonuclease_7_sf"/>
</dbReference>
<evidence type="ECO:0000256" key="1">
    <source>
        <dbReference type="SAM" id="MobiDB-lite"/>
    </source>
</evidence>
<evidence type="ECO:0000313" key="2">
    <source>
        <dbReference type="EMBL" id="QKE55677.1"/>
    </source>
</evidence>
<reference evidence="2 3" key="1">
    <citation type="submission" date="2020-04" db="EMBL/GenBank/DDBJ databases">
        <authorList>
            <person name="Zhao X.Z."/>
        </authorList>
    </citation>
    <scope>NUCLEOTIDE SEQUENCE [LARGE SCALE GENOMIC DNA]</scope>
</reference>
<feature type="compositionally biased region" description="Polar residues" evidence="1">
    <location>
        <begin position="1"/>
        <end position="19"/>
    </location>
</feature>
<dbReference type="InterPro" id="IPR004211">
    <property type="entry name" value="Endonuclease_7"/>
</dbReference>
<feature type="region of interest" description="Disordered" evidence="1">
    <location>
        <begin position="1"/>
        <end position="24"/>
    </location>
</feature>
<accession>A0A7D3UX48</accession>
<name>A0A7D3UX48_9CAUD</name>
<sequence>MYSLNHNKPKSAQTATPSKYPQGHFKDKKCKCCNLVFKPKSPAELYCSDRCKDRGIQTAYLMRSYGITLDGYEEMLESQKGLCKICGTEGFAMNPKVHKIKLVVDHCHTKGNVRGLLCHNCNRALGLLKDNVKSLQAAIEYLNV</sequence>
<gene>
    <name evidence="2" type="ORF">vBYpPT3_00018</name>
</gene>
<dbReference type="EMBL" id="MT374859">
    <property type="protein sequence ID" value="QKE55677.1"/>
    <property type="molecule type" value="Genomic_DNA"/>
</dbReference>
<proteinExistence type="predicted"/>
<protein>
    <recommendedName>
        <fullName evidence="4">Endonuclease VII</fullName>
    </recommendedName>
</protein>
<dbReference type="SUPFAM" id="SSF54060">
    <property type="entry name" value="His-Me finger endonucleases"/>
    <property type="match status" value="1"/>
</dbReference>
<dbReference type="Proteomes" id="UP000505381">
    <property type="component" value="Genome"/>
</dbReference>
<evidence type="ECO:0000313" key="3">
    <source>
        <dbReference type="Proteomes" id="UP000505381"/>
    </source>
</evidence>
<dbReference type="InterPro" id="IPR044925">
    <property type="entry name" value="His-Me_finger_sf"/>
</dbReference>